<dbReference type="EMBL" id="JAGSOJ010000004">
    <property type="protein sequence ID" value="MCM1991988.1"/>
    <property type="molecule type" value="Genomic_DNA"/>
</dbReference>
<dbReference type="InterPro" id="IPR036324">
    <property type="entry name" value="Mn/Fe_SOD_N_sf"/>
</dbReference>
<name>A0A9J6P6V8_9CLOT</name>
<protein>
    <recommendedName>
        <fullName evidence="2 6">Superoxide dismutase</fullName>
        <ecNumber evidence="2 6">1.15.1.1</ecNumber>
    </recommendedName>
</protein>
<evidence type="ECO:0000256" key="4">
    <source>
        <dbReference type="ARBA" id="ARBA00023002"/>
    </source>
</evidence>
<dbReference type="InterPro" id="IPR019833">
    <property type="entry name" value="Mn/Fe_SOD_BS"/>
</dbReference>
<comment type="function">
    <text evidence="6">Destroys radicals which are normally produced within the cells and which are toxic to biological systems.</text>
</comment>
<accession>A0A9J6P6V8</accession>
<dbReference type="PANTHER" id="PTHR11404">
    <property type="entry name" value="SUPEROXIDE DISMUTASE 2"/>
    <property type="match status" value="1"/>
</dbReference>
<dbReference type="InterPro" id="IPR001189">
    <property type="entry name" value="Mn/Fe_SOD"/>
</dbReference>
<evidence type="ECO:0000256" key="1">
    <source>
        <dbReference type="ARBA" id="ARBA00008714"/>
    </source>
</evidence>
<dbReference type="PIRSF" id="PIRSF000349">
    <property type="entry name" value="SODismutase"/>
    <property type="match status" value="1"/>
</dbReference>
<organism evidence="9 10">
    <name type="scientific">Oceanirhabdus seepicola</name>
    <dbReference type="NCBI Taxonomy" id="2828781"/>
    <lineage>
        <taxon>Bacteria</taxon>
        <taxon>Bacillati</taxon>
        <taxon>Bacillota</taxon>
        <taxon>Clostridia</taxon>
        <taxon>Eubacteriales</taxon>
        <taxon>Clostridiaceae</taxon>
        <taxon>Oceanirhabdus</taxon>
    </lineage>
</organism>
<dbReference type="EC" id="1.15.1.1" evidence="2 6"/>
<evidence type="ECO:0000256" key="2">
    <source>
        <dbReference type="ARBA" id="ARBA00012682"/>
    </source>
</evidence>
<dbReference type="Pfam" id="PF02777">
    <property type="entry name" value="Sod_Fe_C"/>
    <property type="match status" value="1"/>
</dbReference>
<dbReference type="GO" id="GO:0046872">
    <property type="term" value="F:metal ion binding"/>
    <property type="evidence" value="ECO:0007669"/>
    <property type="project" value="UniProtKB-KW"/>
</dbReference>
<dbReference type="InterPro" id="IPR019831">
    <property type="entry name" value="Mn/Fe_SOD_N"/>
</dbReference>
<comment type="catalytic activity">
    <reaction evidence="6">
        <text>2 superoxide + 2 H(+) = H2O2 + O2</text>
        <dbReference type="Rhea" id="RHEA:20696"/>
        <dbReference type="ChEBI" id="CHEBI:15378"/>
        <dbReference type="ChEBI" id="CHEBI:15379"/>
        <dbReference type="ChEBI" id="CHEBI:16240"/>
        <dbReference type="ChEBI" id="CHEBI:18421"/>
        <dbReference type="EC" id="1.15.1.1"/>
    </reaction>
</comment>
<feature type="binding site" evidence="5">
    <location>
        <position position="159"/>
    </location>
    <ligand>
        <name>Mn(2+)</name>
        <dbReference type="ChEBI" id="CHEBI:29035"/>
    </ligand>
</feature>
<sequence length="200" mass="23362">MPYTLPKLPYDYNALEPHMDEETLRIHHDKHHKGYVDGLNKAAQALEKSRKDNDFALVKHYERELAFNGSGHILHTLFWENLAPNAKDKPCGELLAQIEKDFGSYDAFKTQFTKAAAAVEGSGWSILAYHPMLCRLDILQCEKHQNLTVWGCQPLLILDVWEHAYYLKHQNKRPEYIESFWKICNWDKVEARFSHCCKCK</sequence>
<dbReference type="FunFam" id="1.10.287.990:FF:000001">
    <property type="entry name" value="Superoxide dismutase"/>
    <property type="match status" value="1"/>
</dbReference>
<dbReference type="PANTHER" id="PTHR11404:SF6">
    <property type="entry name" value="SUPEROXIDE DISMUTASE [MN], MITOCHONDRIAL"/>
    <property type="match status" value="1"/>
</dbReference>
<evidence type="ECO:0000256" key="6">
    <source>
        <dbReference type="RuleBase" id="RU000414"/>
    </source>
</evidence>
<keyword evidence="4 6" id="KW-0560">Oxidoreductase</keyword>
<dbReference type="Gene3D" id="1.10.287.990">
    <property type="entry name" value="Fe,Mn superoxide dismutase (SOD) domain"/>
    <property type="match status" value="1"/>
</dbReference>
<proteinExistence type="inferred from homology"/>
<dbReference type="Gene3D" id="3.55.40.20">
    <property type="entry name" value="Iron/manganese superoxide dismutase, C-terminal domain"/>
    <property type="match status" value="1"/>
</dbReference>
<reference evidence="9" key="1">
    <citation type="journal article" date="2021" name="mSystems">
        <title>Bacteria and Archaea Synergistically Convert Glycine Betaine to Biogenic Methane in the Formosa Cold Seep of the South China Sea.</title>
        <authorList>
            <person name="Li L."/>
            <person name="Zhang W."/>
            <person name="Zhang S."/>
            <person name="Song L."/>
            <person name="Sun Q."/>
            <person name="Zhang H."/>
            <person name="Xiang H."/>
            <person name="Dong X."/>
        </authorList>
    </citation>
    <scope>NUCLEOTIDE SEQUENCE</scope>
    <source>
        <strain evidence="9">ZWT</strain>
    </source>
</reference>
<keyword evidence="10" id="KW-1185">Reference proteome</keyword>
<evidence type="ECO:0000313" key="9">
    <source>
        <dbReference type="EMBL" id="MCM1991988.1"/>
    </source>
</evidence>
<dbReference type="PROSITE" id="PS00088">
    <property type="entry name" value="SOD_MN"/>
    <property type="match status" value="1"/>
</dbReference>
<dbReference type="SUPFAM" id="SSF54719">
    <property type="entry name" value="Fe,Mn superoxide dismutase (SOD), C-terminal domain"/>
    <property type="match status" value="1"/>
</dbReference>
<reference evidence="9" key="2">
    <citation type="submission" date="2021-04" db="EMBL/GenBank/DDBJ databases">
        <authorList>
            <person name="Dong X."/>
        </authorList>
    </citation>
    <scope>NUCLEOTIDE SEQUENCE</scope>
    <source>
        <strain evidence="9">ZWT</strain>
    </source>
</reference>
<dbReference type="FunFam" id="3.55.40.20:FF:000004">
    <property type="entry name" value="Superoxide dismutase [Fe]"/>
    <property type="match status" value="1"/>
</dbReference>
<dbReference type="InterPro" id="IPR036314">
    <property type="entry name" value="SOD_C_sf"/>
</dbReference>
<feature type="binding site" evidence="5">
    <location>
        <position position="75"/>
    </location>
    <ligand>
        <name>Mn(2+)</name>
        <dbReference type="ChEBI" id="CHEBI:29035"/>
    </ligand>
</feature>
<dbReference type="Pfam" id="PF00081">
    <property type="entry name" value="Sod_Fe_N"/>
    <property type="match status" value="1"/>
</dbReference>
<feature type="domain" description="Manganese/iron superoxide dismutase C-terminal" evidence="8">
    <location>
        <begin position="91"/>
        <end position="192"/>
    </location>
</feature>
<dbReference type="InterPro" id="IPR050265">
    <property type="entry name" value="Fe/Mn_Superoxide_Dismutase"/>
</dbReference>
<evidence type="ECO:0000256" key="3">
    <source>
        <dbReference type="ARBA" id="ARBA00022723"/>
    </source>
</evidence>
<evidence type="ECO:0000313" key="10">
    <source>
        <dbReference type="Proteomes" id="UP001056429"/>
    </source>
</evidence>
<feature type="binding site" evidence="5">
    <location>
        <position position="163"/>
    </location>
    <ligand>
        <name>Mn(2+)</name>
        <dbReference type="ChEBI" id="CHEBI:29035"/>
    </ligand>
</feature>
<comment type="caution">
    <text evidence="9">The sequence shown here is derived from an EMBL/GenBank/DDBJ whole genome shotgun (WGS) entry which is preliminary data.</text>
</comment>
<gene>
    <name evidence="9" type="ORF">KDK92_19780</name>
</gene>
<evidence type="ECO:0000256" key="5">
    <source>
        <dbReference type="PIRSR" id="PIRSR000349-1"/>
    </source>
</evidence>
<evidence type="ECO:0000259" key="7">
    <source>
        <dbReference type="Pfam" id="PF00081"/>
    </source>
</evidence>
<evidence type="ECO:0000259" key="8">
    <source>
        <dbReference type="Pfam" id="PF02777"/>
    </source>
</evidence>
<feature type="domain" description="Manganese/iron superoxide dismutase N-terminal" evidence="7">
    <location>
        <begin position="3"/>
        <end position="83"/>
    </location>
</feature>
<dbReference type="RefSeq" id="WP_250861120.1">
    <property type="nucleotide sequence ID" value="NZ_JAGSOJ010000004.1"/>
</dbReference>
<feature type="binding site" evidence="5">
    <location>
        <position position="27"/>
    </location>
    <ligand>
        <name>Mn(2+)</name>
        <dbReference type="ChEBI" id="CHEBI:29035"/>
    </ligand>
</feature>
<dbReference type="SUPFAM" id="SSF46609">
    <property type="entry name" value="Fe,Mn superoxide dismutase (SOD), N-terminal domain"/>
    <property type="match status" value="1"/>
</dbReference>
<dbReference type="Proteomes" id="UP001056429">
    <property type="component" value="Unassembled WGS sequence"/>
</dbReference>
<keyword evidence="3 5" id="KW-0479">Metal-binding</keyword>
<dbReference type="AlphaFoldDB" id="A0A9J6P6V8"/>
<dbReference type="GO" id="GO:0004784">
    <property type="term" value="F:superoxide dismutase activity"/>
    <property type="evidence" value="ECO:0007669"/>
    <property type="project" value="UniProtKB-EC"/>
</dbReference>
<comment type="similarity">
    <text evidence="1 6">Belongs to the iron/manganese superoxide dismutase family.</text>
</comment>
<dbReference type="InterPro" id="IPR019832">
    <property type="entry name" value="Mn/Fe_SOD_C"/>
</dbReference>
<dbReference type="PRINTS" id="PR01703">
    <property type="entry name" value="MNSODISMTASE"/>
</dbReference>